<name>A0A397JQP5_9GLOM</name>
<organism evidence="1 2">
    <name type="scientific">Diversispora epigaea</name>
    <dbReference type="NCBI Taxonomy" id="1348612"/>
    <lineage>
        <taxon>Eukaryota</taxon>
        <taxon>Fungi</taxon>
        <taxon>Fungi incertae sedis</taxon>
        <taxon>Mucoromycota</taxon>
        <taxon>Glomeromycotina</taxon>
        <taxon>Glomeromycetes</taxon>
        <taxon>Diversisporales</taxon>
        <taxon>Diversisporaceae</taxon>
        <taxon>Diversispora</taxon>
    </lineage>
</organism>
<accession>A0A397JQP5</accession>
<dbReference type="AlphaFoldDB" id="A0A397JQP5"/>
<keyword evidence="2" id="KW-1185">Reference proteome</keyword>
<comment type="caution">
    <text evidence="1">The sequence shown here is derived from an EMBL/GenBank/DDBJ whole genome shotgun (WGS) entry which is preliminary data.</text>
</comment>
<evidence type="ECO:0000313" key="1">
    <source>
        <dbReference type="EMBL" id="RHZ87243.1"/>
    </source>
</evidence>
<sequence>MTIFLNKKALRVKCLNSEIFQNENKWVLETSYNNLFEVAELLSDKLNYDCHLQKTKFLCYLKSETRIEEGILALDLGVRAFLTGYSPPGLTIE</sequence>
<evidence type="ECO:0000313" key="2">
    <source>
        <dbReference type="Proteomes" id="UP000266861"/>
    </source>
</evidence>
<dbReference type="Proteomes" id="UP000266861">
    <property type="component" value="Unassembled WGS sequence"/>
</dbReference>
<gene>
    <name evidence="1" type="ORF">Glove_38g42</name>
</gene>
<reference evidence="1 2" key="1">
    <citation type="submission" date="2018-08" db="EMBL/GenBank/DDBJ databases">
        <title>Genome and evolution of the arbuscular mycorrhizal fungus Diversispora epigaea (formerly Glomus versiforme) and its bacterial endosymbionts.</title>
        <authorList>
            <person name="Sun X."/>
            <person name="Fei Z."/>
            <person name="Harrison M."/>
        </authorList>
    </citation>
    <scope>NUCLEOTIDE SEQUENCE [LARGE SCALE GENOMIC DNA]</scope>
    <source>
        <strain evidence="1 2">IT104</strain>
    </source>
</reference>
<protein>
    <submittedName>
        <fullName evidence="1">Uncharacterized protein</fullName>
    </submittedName>
</protein>
<dbReference type="OrthoDB" id="2444748at2759"/>
<proteinExistence type="predicted"/>
<dbReference type="EMBL" id="PQFF01000036">
    <property type="protein sequence ID" value="RHZ87243.1"/>
    <property type="molecule type" value="Genomic_DNA"/>
</dbReference>